<sequence length="159" mass="18066">CTSYQEGENDYFSFHCRYVVHSYNFFLFPSTWGVTDVEFTLSASSIQFLSHYGFDYNKFLKDGIPYMNEAQEKILHQHLLEGNRKVSSALDRDVLKKAIDEVTCWIAAAEEEETMILQDLSGMKQGASLRHLWALSGFITSEPLGLLLSFAACSVKLLC</sequence>
<evidence type="ECO:0000256" key="1">
    <source>
        <dbReference type="ARBA" id="ARBA00008372"/>
    </source>
</evidence>
<dbReference type="AlphaFoldDB" id="A0A8B9F2W1"/>
<dbReference type="InterPro" id="IPR036397">
    <property type="entry name" value="RNaseH_sf"/>
</dbReference>
<accession>A0A8B9F2W1</accession>
<dbReference type="GO" id="GO:0005634">
    <property type="term" value="C:nucleus"/>
    <property type="evidence" value="ECO:0007669"/>
    <property type="project" value="TreeGrafter"/>
</dbReference>
<dbReference type="Ensembl" id="ENSACOT00000001693.1">
    <property type="protein sequence ID" value="ENSACOP00000001641.1"/>
    <property type="gene ID" value="ENSACOG00000001179.1"/>
</dbReference>
<comment type="similarity">
    <text evidence="1">Belongs to the CAF1 family.</text>
</comment>
<evidence type="ECO:0000313" key="3">
    <source>
        <dbReference type="Proteomes" id="UP000694522"/>
    </source>
</evidence>
<protein>
    <submittedName>
        <fullName evidence="2">PARN like, ribonuclease domain containing 1</fullName>
    </submittedName>
</protein>
<dbReference type="GO" id="GO:0003723">
    <property type="term" value="F:RNA binding"/>
    <property type="evidence" value="ECO:0007669"/>
    <property type="project" value="TreeGrafter"/>
</dbReference>
<evidence type="ECO:0000313" key="2">
    <source>
        <dbReference type="Ensembl" id="ENSACOP00000001641.1"/>
    </source>
</evidence>
<dbReference type="PANTHER" id="PTHR15092">
    <property type="entry name" value="POLY A -SPECIFIC RIBONUCLEASE/TARGET OF EGR1, MEMBER 1"/>
    <property type="match status" value="1"/>
</dbReference>
<dbReference type="Proteomes" id="UP000694522">
    <property type="component" value="Unplaced"/>
</dbReference>
<dbReference type="InterPro" id="IPR006941">
    <property type="entry name" value="RNase_CAF1"/>
</dbReference>
<keyword evidence="3" id="KW-1185">Reference proteome</keyword>
<reference evidence="2" key="2">
    <citation type="submission" date="2025-09" db="UniProtKB">
        <authorList>
            <consortium name="Ensembl"/>
        </authorList>
    </citation>
    <scope>IDENTIFICATION</scope>
</reference>
<name>A0A8B9F2W1_9PSIT</name>
<proteinExistence type="inferred from homology"/>
<dbReference type="PANTHER" id="PTHR15092:SF22">
    <property type="entry name" value="POLY(A)-SPECIFIC RIBONUCLEASE PNLDC1"/>
    <property type="match status" value="1"/>
</dbReference>
<dbReference type="GO" id="GO:1990431">
    <property type="term" value="P:priRNA 3'-end processing"/>
    <property type="evidence" value="ECO:0007669"/>
    <property type="project" value="TreeGrafter"/>
</dbReference>
<reference evidence="2" key="1">
    <citation type="submission" date="2025-08" db="UniProtKB">
        <authorList>
            <consortium name="Ensembl"/>
        </authorList>
    </citation>
    <scope>IDENTIFICATION</scope>
</reference>
<dbReference type="SUPFAM" id="SSF53098">
    <property type="entry name" value="Ribonuclease H-like"/>
    <property type="match status" value="1"/>
</dbReference>
<dbReference type="GO" id="GO:0005783">
    <property type="term" value="C:endoplasmic reticulum"/>
    <property type="evidence" value="ECO:0007669"/>
    <property type="project" value="TreeGrafter"/>
</dbReference>
<organism evidence="2 3">
    <name type="scientific">Amazona collaria</name>
    <name type="common">yellow-billed parrot</name>
    <dbReference type="NCBI Taxonomy" id="241587"/>
    <lineage>
        <taxon>Eukaryota</taxon>
        <taxon>Metazoa</taxon>
        <taxon>Chordata</taxon>
        <taxon>Craniata</taxon>
        <taxon>Vertebrata</taxon>
        <taxon>Euteleostomi</taxon>
        <taxon>Archelosauria</taxon>
        <taxon>Archosauria</taxon>
        <taxon>Dinosauria</taxon>
        <taxon>Saurischia</taxon>
        <taxon>Theropoda</taxon>
        <taxon>Coelurosauria</taxon>
        <taxon>Aves</taxon>
        <taxon>Neognathae</taxon>
        <taxon>Neoaves</taxon>
        <taxon>Telluraves</taxon>
        <taxon>Australaves</taxon>
        <taxon>Psittaciformes</taxon>
        <taxon>Psittacidae</taxon>
        <taxon>Amazona</taxon>
    </lineage>
</organism>
<dbReference type="Gene3D" id="3.30.420.10">
    <property type="entry name" value="Ribonuclease H-like superfamily/Ribonuclease H"/>
    <property type="match status" value="1"/>
</dbReference>
<dbReference type="GO" id="GO:0000175">
    <property type="term" value="F:3'-5'-RNA exonuclease activity"/>
    <property type="evidence" value="ECO:0007669"/>
    <property type="project" value="TreeGrafter"/>
</dbReference>
<dbReference type="GO" id="GO:0000289">
    <property type="term" value="P:nuclear-transcribed mRNA poly(A) tail shortening"/>
    <property type="evidence" value="ECO:0007669"/>
    <property type="project" value="TreeGrafter"/>
</dbReference>
<dbReference type="GO" id="GO:1990432">
    <property type="term" value="P:siRNA 3'-end processing"/>
    <property type="evidence" value="ECO:0007669"/>
    <property type="project" value="TreeGrafter"/>
</dbReference>
<dbReference type="InterPro" id="IPR051181">
    <property type="entry name" value="CAF1_poly(A)_ribonucleases"/>
</dbReference>
<dbReference type="Pfam" id="PF04857">
    <property type="entry name" value="CAF1"/>
    <property type="match status" value="1"/>
</dbReference>
<dbReference type="InterPro" id="IPR012337">
    <property type="entry name" value="RNaseH-like_sf"/>
</dbReference>